<dbReference type="AlphaFoldDB" id="A0A7Y2PM50"/>
<comment type="caution">
    <text evidence="1">The sequence shown here is derived from an EMBL/GenBank/DDBJ whole genome shotgun (WGS) entry which is preliminary data.</text>
</comment>
<evidence type="ECO:0000313" key="2">
    <source>
        <dbReference type="Proteomes" id="UP000529861"/>
    </source>
</evidence>
<protein>
    <submittedName>
        <fullName evidence="1">Uncharacterized protein</fullName>
    </submittedName>
</protein>
<sequence>MSPEVMGYCSRAIIRYLNGDIALFMEYINKAMELYEEEKKKERLYITIGELIDFATKEKLLSLIAKGG</sequence>
<dbReference type="RefSeq" id="WP_170271191.1">
    <property type="nucleotide sequence ID" value="NZ_JABEQB010000025.1"/>
</dbReference>
<dbReference type="Proteomes" id="UP000529861">
    <property type="component" value="Unassembled WGS sequence"/>
</dbReference>
<name>A0A7Y2PM50_9THEO</name>
<proteinExistence type="predicted"/>
<dbReference type="EMBL" id="JABEQB010000025">
    <property type="protein sequence ID" value="NNG67330.1"/>
    <property type="molecule type" value="Genomic_DNA"/>
</dbReference>
<gene>
    <name evidence="1" type="ORF">HKI81_08870</name>
</gene>
<accession>A0A7Y2PM50</accession>
<organism evidence="1 2">
    <name type="scientific">Caldanaerobacter subterraneus</name>
    <dbReference type="NCBI Taxonomy" id="911092"/>
    <lineage>
        <taxon>Bacteria</taxon>
        <taxon>Bacillati</taxon>
        <taxon>Bacillota</taxon>
        <taxon>Clostridia</taxon>
        <taxon>Thermoanaerobacterales</taxon>
        <taxon>Thermoanaerobacteraceae</taxon>
        <taxon>Caldanaerobacter</taxon>
    </lineage>
</organism>
<reference evidence="1 2" key="1">
    <citation type="submission" date="2020-04" db="EMBL/GenBank/DDBJ databases">
        <title>Draft genome sequence of Caldanaerobacter sunterraneus. strain 1523vc isolated from Griffin hot spring, Kamchatka, Russia.</title>
        <authorList>
            <person name="Toshchakov S.V."/>
            <person name="Podosokorskaya O.A."/>
            <person name="Kublanov I.V."/>
            <person name="Korzhenkov A."/>
            <person name="Patrushev M.V."/>
        </authorList>
    </citation>
    <scope>NUCLEOTIDE SEQUENCE [LARGE SCALE GENOMIC DNA]</scope>
    <source>
        <strain evidence="1 2">1523vc</strain>
    </source>
</reference>
<evidence type="ECO:0000313" key="1">
    <source>
        <dbReference type="EMBL" id="NNG67330.1"/>
    </source>
</evidence>